<feature type="compositionally biased region" description="Basic and acidic residues" evidence="1">
    <location>
        <begin position="87"/>
        <end position="96"/>
    </location>
</feature>
<keyword evidence="3" id="KW-1185">Reference proteome</keyword>
<reference evidence="2 3" key="2">
    <citation type="journal article" date="2012" name="PLoS Pathog.">
        <title>Diverse lifestyles and strategies of plant pathogenesis encoded in the genomes of eighteen Dothideomycetes fungi.</title>
        <authorList>
            <person name="Ohm R.A."/>
            <person name="Feau N."/>
            <person name="Henrissat B."/>
            <person name="Schoch C.L."/>
            <person name="Horwitz B.A."/>
            <person name="Barry K.W."/>
            <person name="Condon B.J."/>
            <person name="Copeland A.C."/>
            <person name="Dhillon B."/>
            <person name="Glaser F."/>
            <person name="Hesse C.N."/>
            <person name="Kosti I."/>
            <person name="LaButti K."/>
            <person name="Lindquist E.A."/>
            <person name="Lucas S."/>
            <person name="Salamov A.A."/>
            <person name="Bradshaw R.E."/>
            <person name="Ciuffetti L."/>
            <person name="Hamelin R.C."/>
            <person name="Kema G.H.J."/>
            <person name="Lawrence C."/>
            <person name="Scott J.A."/>
            <person name="Spatafora J.W."/>
            <person name="Turgeon B.G."/>
            <person name="de Wit P.J.G.M."/>
            <person name="Zhong S."/>
            <person name="Goodwin S.B."/>
            <person name="Grigoriev I.V."/>
        </authorList>
    </citation>
    <scope>NUCLEOTIDE SEQUENCE [LARGE SCALE GENOMIC DNA]</scope>
    <source>
        <strain evidence="3">NZE10 / CBS 128990</strain>
    </source>
</reference>
<protein>
    <submittedName>
        <fullName evidence="2">Uncharacterized protein</fullName>
    </submittedName>
</protein>
<evidence type="ECO:0000313" key="2">
    <source>
        <dbReference type="EMBL" id="EME39774.1"/>
    </source>
</evidence>
<sequence>MQRLRTQLAIFISDISSWPYSSATSPADTTTLSPSARRLVRRLDRCHFRELADGVNSKTAIYRIAADNCVQHARLLHRSVVHPFMTRPEDSDDRSKSGHVSGGSLRQDLNERQGHWTNPQRRIADAVELTRVLPIRPCSVRPAIRRIAEMSPWQRHEQSSELRSAMARRSRLGALSPQKIRASLSQRHHKLRQ</sequence>
<dbReference type="EMBL" id="KB446544">
    <property type="protein sequence ID" value="EME39774.1"/>
    <property type="molecule type" value="Genomic_DNA"/>
</dbReference>
<dbReference type="HOGENOM" id="CLU_1408726_0_0_1"/>
<name>N1PCN4_DOTSN</name>
<evidence type="ECO:0000256" key="1">
    <source>
        <dbReference type="SAM" id="MobiDB-lite"/>
    </source>
</evidence>
<proteinExistence type="predicted"/>
<organism evidence="2 3">
    <name type="scientific">Dothistroma septosporum (strain NZE10 / CBS 128990)</name>
    <name type="common">Red band needle blight fungus</name>
    <name type="synonym">Mycosphaerella pini</name>
    <dbReference type="NCBI Taxonomy" id="675120"/>
    <lineage>
        <taxon>Eukaryota</taxon>
        <taxon>Fungi</taxon>
        <taxon>Dikarya</taxon>
        <taxon>Ascomycota</taxon>
        <taxon>Pezizomycotina</taxon>
        <taxon>Dothideomycetes</taxon>
        <taxon>Dothideomycetidae</taxon>
        <taxon>Mycosphaerellales</taxon>
        <taxon>Mycosphaerellaceae</taxon>
        <taxon>Dothistroma</taxon>
    </lineage>
</organism>
<dbReference type="AlphaFoldDB" id="N1PCN4"/>
<evidence type="ECO:0000313" key="3">
    <source>
        <dbReference type="Proteomes" id="UP000016933"/>
    </source>
</evidence>
<reference evidence="3" key="1">
    <citation type="journal article" date="2012" name="PLoS Genet.">
        <title>The genomes of the fungal plant pathogens Cladosporium fulvum and Dothistroma septosporum reveal adaptation to different hosts and lifestyles but also signatures of common ancestry.</title>
        <authorList>
            <person name="de Wit P.J.G.M."/>
            <person name="van der Burgt A."/>
            <person name="Oekmen B."/>
            <person name="Stergiopoulos I."/>
            <person name="Abd-Elsalam K.A."/>
            <person name="Aerts A.L."/>
            <person name="Bahkali A.H."/>
            <person name="Beenen H.G."/>
            <person name="Chettri P."/>
            <person name="Cox M.P."/>
            <person name="Datema E."/>
            <person name="de Vries R.P."/>
            <person name="Dhillon B."/>
            <person name="Ganley A.R."/>
            <person name="Griffiths S.A."/>
            <person name="Guo Y."/>
            <person name="Hamelin R.C."/>
            <person name="Henrissat B."/>
            <person name="Kabir M.S."/>
            <person name="Jashni M.K."/>
            <person name="Kema G."/>
            <person name="Klaubauf S."/>
            <person name="Lapidus A."/>
            <person name="Levasseur A."/>
            <person name="Lindquist E."/>
            <person name="Mehrabi R."/>
            <person name="Ohm R.A."/>
            <person name="Owen T.J."/>
            <person name="Salamov A."/>
            <person name="Schwelm A."/>
            <person name="Schijlen E."/>
            <person name="Sun H."/>
            <person name="van den Burg H.A."/>
            <person name="van Ham R.C.H.J."/>
            <person name="Zhang S."/>
            <person name="Goodwin S.B."/>
            <person name="Grigoriev I.V."/>
            <person name="Collemare J."/>
            <person name="Bradshaw R.E."/>
        </authorList>
    </citation>
    <scope>NUCLEOTIDE SEQUENCE [LARGE SCALE GENOMIC DNA]</scope>
    <source>
        <strain evidence="3">NZE10 / CBS 128990</strain>
    </source>
</reference>
<dbReference type="Proteomes" id="UP000016933">
    <property type="component" value="Unassembled WGS sequence"/>
</dbReference>
<feature type="region of interest" description="Disordered" evidence="1">
    <location>
        <begin position="152"/>
        <end position="193"/>
    </location>
</feature>
<accession>N1PCN4</accession>
<feature type="region of interest" description="Disordered" evidence="1">
    <location>
        <begin position="85"/>
        <end position="117"/>
    </location>
</feature>
<gene>
    <name evidence="2" type="ORF">DOTSEDRAFT_74619</name>
</gene>